<evidence type="ECO:0000259" key="7">
    <source>
        <dbReference type="Pfam" id="PF01756"/>
    </source>
</evidence>
<dbReference type="InterPro" id="IPR002655">
    <property type="entry name" value="Acyl-CoA_oxidase_C"/>
</dbReference>
<evidence type="ECO:0000256" key="3">
    <source>
        <dbReference type="ARBA" id="ARBA00022630"/>
    </source>
</evidence>
<evidence type="ECO:0000313" key="11">
    <source>
        <dbReference type="Proteomes" id="UP001164693"/>
    </source>
</evidence>
<keyword evidence="5" id="KW-0560">Oxidoreductase</keyword>
<evidence type="ECO:0000313" key="10">
    <source>
        <dbReference type="EMBL" id="WAX55236.1"/>
    </source>
</evidence>
<dbReference type="SUPFAM" id="SSF47203">
    <property type="entry name" value="Acyl-CoA dehydrogenase C-terminal domain-like"/>
    <property type="match status" value="2"/>
</dbReference>
<evidence type="ECO:0000256" key="6">
    <source>
        <dbReference type="SAM" id="MobiDB-lite"/>
    </source>
</evidence>
<keyword evidence="4" id="KW-0274">FAD</keyword>
<dbReference type="PANTHER" id="PTHR10909">
    <property type="entry name" value="ELECTRON TRANSPORT OXIDOREDUCTASE"/>
    <property type="match status" value="1"/>
</dbReference>
<feature type="domain" description="Acyl-CoA oxidase C-alpha1" evidence="9">
    <location>
        <begin position="301"/>
        <end position="468"/>
    </location>
</feature>
<proteinExistence type="inferred from homology"/>
<name>A0ABY7JWF8_9ACTN</name>
<feature type="domain" description="Acyl-CoA oxidase C-terminal" evidence="7">
    <location>
        <begin position="527"/>
        <end position="668"/>
    </location>
</feature>
<dbReference type="Pfam" id="PF02770">
    <property type="entry name" value="Acyl-CoA_dh_M"/>
    <property type="match status" value="1"/>
</dbReference>
<dbReference type="InterPro" id="IPR009100">
    <property type="entry name" value="AcylCoA_DH/oxidase_NM_dom_sf"/>
</dbReference>
<protein>
    <submittedName>
        <fullName evidence="10">Acyl-CoA dehydrogenase family protein</fullName>
    </submittedName>
</protein>
<evidence type="ECO:0000256" key="2">
    <source>
        <dbReference type="ARBA" id="ARBA00006288"/>
    </source>
</evidence>
<comment type="cofactor">
    <cofactor evidence="1">
        <name>FAD</name>
        <dbReference type="ChEBI" id="CHEBI:57692"/>
    </cofactor>
</comment>
<accession>A0ABY7JWF8</accession>
<keyword evidence="11" id="KW-1185">Reference proteome</keyword>
<feature type="region of interest" description="Disordered" evidence="6">
    <location>
        <begin position="1"/>
        <end position="25"/>
    </location>
</feature>
<dbReference type="Proteomes" id="UP001164693">
    <property type="component" value="Chromosome"/>
</dbReference>
<dbReference type="InterPro" id="IPR046373">
    <property type="entry name" value="Acyl-CoA_Oxase/DH_mid-dom_sf"/>
</dbReference>
<dbReference type="Pfam" id="PF01756">
    <property type="entry name" value="ACOX"/>
    <property type="match status" value="1"/>
</dbReference>
<dbReference type="PIRSF" id="PIRSF000168">
    <property type="entry name" value="Acyl-CoA_oxidase"/>
    <property type="match status" value="1"/>
</dbReference>
<evidence type="ECO:0000256" key="1">
    <source>
        <dbReference type="ARBA" id="ARBA00001974"/>
    </source>
</evidence>
<dbReference type="Gene3D" id="2.40.110.10">
    <property type="entry name" value="Butyryl-CoA Dehydrogenase, subunit A, domain 2"/>
    <property type="match status" value="1"/>
</dbReference>
<dbReference type="Pfam" id="PF22924">
    <property type="entry name" value="ACOX_C_alpha1"/>
    <property type="match status" value="1"/>
</dbReference>
<dbReference type="EMBL" id="CP097463">
    <property type="protein sequence ID" value="WAX55236.1"/>
    <property type="molecule type" value="Genomic_DNA"/>
</dbReference>
<evidence type="ECO:0000259" key="9">
    <source>
        <dbReference type="Pfam" id="PF22924"/>
    </source>
</evidence>
<feature type="compositionally biased region" description="Basic and acidic residues" evidence="6">
    <location>
        <begin position="1"/>
        <end position="11"/>
    </location>
</feature>
<dbReference type="InterPro" id="IPR055060">
    <property type="entry name" value="ACOX_C_alpha1"/>
</dbReference>
<organism evidence="10 11">
    <name type="scientific">Jatrophihabitans cynanchi</name>
    <dbReference type="NCBI Taxonomy" id="2944128"/>
    <lineage>
        <taxon>Bacteria</taxon>
        <taxon>Bacillati</taxon>
        <taxon>Actinomycetota</taxon>
        <taxon>Actinomycetes</taxon>
        <taxon>Jatrophihabitantales</taxon>
        <taxon>Jatrophihabitantaceae</taxon>
        <taxon>Jatrophihabitans</taxon>
    </lineage>
</organism>
<evidence type="ECO:0000256" key="5">
    <source>
        <dbReference type="ARBA" id="ARBA00023002"/>
    </source>
</evidence>
<comment type="similarity">
    <text evidence="2">Belongs to the acyl-CoA oxidase family.</text>
</comment>
<reference evidence="10" key="1">
    <citation type="submission" date="2022-05" db="EMBL/GenBank/DDBJ databases">
        <title>Jatrophihabitans sp. SB3-54 whole genome sequence.</title>
        <authorList>
            <person name="Suh M.K."/>
            <person name="Eom M.K."/>
            <person name="Kim J.S."/>
            <person name="Kim H.S."/>
            <person name="Do H.E."/>
            <person name="Shin Y.K."/>
            <person name="Lee J.-S."/>
        </authorList>
    </citation>
    <scope>NUCLEOTIDE SEQUENCE</scope>
    <source>
        <strain evidence="10">SB3-54</strain>
    </source>
</reference>
<evidence type="ECO:0000259" key="8">
    <source>
        <dbReference type="Pfam" id="PF02770"/>
    </source>
</evidence>
<gene>
    <name evidence="10" type="ORF">M6B22_11780</name>
</gene>
<keyword evidence="3" id="KW-0285">Flavoprotein</keyword>
<dbReference type="InterPro" id="IPR036250">
    <property type="entry name" value="AcylCo_DH-like_C"/>
</dbReference>
<dbReference type="Gene3D" id="1.20.140.10">
    <property type="entry name" value="Butyryl-CoA Dehydrogenase, subunit A, domain 3"/>
    <property type="match status" value="2"/>
</dbReference>
<evidence type="ECO:0000256" key="4">
    <source>
        <dbReference type="ARBA" id="ARBA00022827"/>
    </source>
</evidence>
<sequence>MTERAQAHPGDENPATEHPADEQLPAAPDPAVLRAHLDGRWAQARRSARELFADPRFAPPPIDADLATHRERVLDQLLLLVDAGATQGGFPSRYGGGDDLGGWITGFEMLGFGDLSLLVKVGVQFGLFAGAILHLGTERHHQAYLQDAINARLLGCFAMTETGHGSDVASVRTTATYHPGTREFDVHTPYEAARKDYIGNAGEHGRLAVVFAQLITEGESKGVHALLVPIRDEHGEPMPGVRLQDCGPKAGLNGVDNGRIWFDHVRVPRENLLDRYGEVDPDGTYRTPIASASRRFFTMLGTLVQGRISVGGAAGSATKLALTIAIRYGLVRRQFAPPGGAEIVVLDYLAHQRRLFPALARTYALHFAQAELVELLHETTPGPDARPDANGLPAEDPRRRQLEAHAAGLKAVGTWHATRTIQACREACGGAGYLSENRLPGLKADTDVFTTFEGDNTVLLQLLAKELLTGFAEHFGELDLLGTVRFVADQTVETVLERVGGRLLLQRLRDVGPSAGDEGSMLGHDWQLELFDWRARHLLETLARRLRAAAGGGDSTAAFAVFNAAQDHLLAAAQAHVDTLLLRAFLAGIEALPAGAERDLLDLLCDLFALSTIEADRGWVQEHGRLTAARSKAVVAAVNELCRRLRPHAATLVDAFGIPDQAIAAPIAQGAELARQQQLHDPGG</sequence>
<dbReference type="RefSeq" id="WP_269441739.1">
    <property type="nucleotide sequence ID" value="NZ_CP097463.1"/>
</dbReference>
<dbReference type="InterPro" id="IPR006091">
    <property type="entry name" value="Acyl-CoA_Oxase/DH_mid-dom"/>
</dbReference>
<dbReference type="SUPFAM" id="SSF56645">
    <property type="entry name" value="Acyl-CoA dehydrogenase NM domain-like"/>
    <property type="match status" value="1"/>
</dbReference>
<dbReference type="InterPro" id="IPR012258">
    <property type="entry name" value="Acyl-CoA_oxidase"/>
</dbReference>
<feature type="domain" description="Acyl-CoA oxidase/dehydrogenase middle" evidence="8">
    <location>
        <begin position="156"/>
        <end position="265"/>
    </location>
</feature>